<dbReference type="Proteomes" id="UP001233999">
    <property type="component" value="Unassembled WGS sequence"/>
</dbReference>
<accession>A0AAD8EM64</accession>
<dbReference type="EMBL" id="JASPKZ010002680">
    <property type="protein sequence ID" value="KAJ9595241.1"/>
    <property type="molecule type" value="Genomic_DNA"/>
</dbReference>
<dbReference type="AlphaFoldDB" id="A0AAD8EM64"/>
<comment type="caution">
    <text evidence="1">The sequence shown here is derived from an EMBL/GenBank/DDBJ whole genome shotgun (WGS) entry which is preliminary data.</text>
</comment>
<proteinExistence type="predicted"/>
<name>A0AAD8EM64_DIPPU</name>
<reference evidence="1" key="1">
    <citation type="journal article" date="2023" name="IScience">
        <title>Live-bearing cockroach genome reveals convergent evolutionary mechanisms linked to viviparity in insects and beyond.</title>
        <authorList>
            <person name="Fouks B."/>
            <person name="Harrison M.C."/>
            <person name="Mikhailova A.A."/>
            <person name="Marchal E."/>
            <person name="English S."/>
            <person name="Carruthers M."/>
            <person name="Jennings E.C."/>
            <person name="Chiamaka E.L."/>
            <person name="Frigard R.A."/>
            <person name="Pippel M."/>
            <person name="Attardo G.M."/>
            <person name="Benoit J.B."/>
            <person name="Bornberg-Bauer E."/>
            <person name="Tobe S.S."/>
        </authorList>
    </citation>
    <scope>NUCLEOTIDE SEQUENCE</scope>
    <source>
        <strain evidence="1">Stay&amp;Tobe</strain>
    </source>
</reference>
<reference evidence="1" key="2">
    <citation type="submission" date="2023-05" db="EMBL/GenBank/DDBJ databases">
        <authorList>
            <person name="Fouks B."/>
        </authorList>
    </citation>
    <scope>NUCLEOTIDE SEQUENCE</scope>
    <source>
        <strain evidence="1">Stay&amp;Tobe</strain>
        <tissue evidence="1">Testes</tissue>
    </source>
</reference>
<protein>
    <submittedName>
        <fullName evidence="1">Uncharacterized protein</fullName>
    </submittedName>
</protein>
<organism evidence="1 2">
    <name type="scientific">Diploptera punctata</name>
    <name type="common">Pacific beetle cockroach</name>
    <dbReference type="NCBI Taxonomy" id="6984"/>
    <lineage>
        <taxon>Eukaryota</taxon>
        <taxon>Metazoa</taxon>
        <taxon>Ecdysozoa</taxon>
        <taxon>Arthropoda</taxon>
        <taxon>Hexapoda</taxon>
        <taxon>Insecta</taxon>
        <taxon>Pterygota</taxon>
        <taxon>Neoptera</taxon>
        <taxon>Polyneoptera</taxon>
        <taxon>Dictyoptera</taxon>
        <taxon>Blattodea</taxon>
        <taxon>Blaberoidea</taxon>
        <taxon>Blaberidae</taxon>
        <taxon>Diplopterinae</taxon>
        <taxon>Diploptera</taxon>
    </lineage>
</organism>
<gene>
    <name evidence="1" type="ORF">L9F63_013462</name>
</gene>
<sequence>YQPIVGQRFLSLSLSEGRVPLPPNLAVLRVSLSAFIAVEVFTVPWQGALT</sequence>
<evidence type="ECO:0000313" key="1">
    <source>
        <dbReference type="EMBL" id="KAJ9595241.1"/>
    </source>
</evidence>
<feature type="non-terminal residue" evidence="1">
    <location>
        <position position="50"/>
    </location>
</feature>
<feature type="non-terminal residue" evidence="1">
    <location>
        <position position="1"/>
    </location>
</feature>
<evidence type="ECO:0000313" key="2">
    <source>
        <dbReference type="Proteomes" id="UP001233999"/>
    </source>
</evidence>
<keyword evidence="2" id="KW-1185">Reference proteome</keyword>